<proteinExistence type="predicted"/>
<protein>
    <recommendedName>
        <fullName evidence="1">FAD-dependent urate hydroxylase HpyO/Asp monooxygenase CreE-like FAD/NAD(P)-binding domain-containing protein</fullName>
    </recommendedName>
</protein>
<dbReference type="InterPro" id="IPR036188">
    <property type="entry name" value="FAD/NAD-bd_sf"/>
</dbReference>
<evidence type="ECO:0000313" key="2">
    <source>
        <dbReference type="EMBL" id="RCA10973.1"/>
    </source>
</evidence>
<comment type="caution">
    <text evidence="2">The sequence shown here is derived from an EMBL/GenBank/DDBJ whole genome shotgun (WGS) entry which is preliminary data.</text>
</comment>
<gene>
    <name evidence="2" type="ORF">EA71_01727</name>
</gene>
<dbReference type="PANTHER" id="PTHR40254">
    <property type="entry name" value="BLR0577 PROTEIN"/>
    <property type="match status" value="1"/>
</dbReference>
<feature type="domain" description="FAD-dependent urate hydroxylase HpyO/Asp monooxygenase CreE-like FAD/NAD(P)-binding" evidence="1">
    <location>
        <begin position="5"/>
        <end position="178"/>
    </location>
</feature>
<dbReference type="InterPro" id="IPR038732">
    <property type="entry name" value="HpyO/CreE_NAD-binding"/>
</dbReference>
<sequence length="604" mass="69354">MKIGIVGGGPRGLSMAERLLRNGANEQALELILFDPVGPGGRVWRLDQPSELLMNSVSQQVTLFTDETLSSGGVISPGPNLYQWSKTNAVDFIEQQNIPMKAEFIKESRELKKDEQCSRCFYGLYQHWFYTQLNEAYPKNLTLVKGLVTEIQKKEQQYQLETDKQVFMVDQLVLATGHWENELTGEEKKLYDHAMKENLFYQPPANPADVPVQSIPSKENVILKGLGLSFFDYVGLFTIGRGGYFEDKGEKLIYHPSGLEPVVYCGSRKGLPYFPRGKNQKQGGAMALPRLITRENLSKLYHSKKLTGTLFFELLKKDTELFYYKKIIEEYQLEISSAVFEQDFLSDKEELWQQKYPELMSYHWSWDFFADPLSSSQDFIPASRQFIAYQINEALKGNCTGAIASTFDALKDWRDPIRQAIEWEIFTVKEYEELLWGWFTRLNAFLTIGPPAVRTRELAALIDAGIFHLVEPPIDIRMSEGCFSVDCKDVTVKSRFLIEARVPKNDLLHTENPALKSLRNNQLIRSYTYQDQKKQYHTNAVDVIRGTNQVVNQKGKIEETVYCIGIPVEGVDWLTAAVSRPYTDPWNLRQIDRIAQHILQSKRI</sequence>
<reference evidence="2 3" key="1">
    <citation type="submission" date="2015-06" db="EMBL/GenBank/DDBJ databases">
        <title>The Genome Sequence of Enterococcus durans 4EA1.</title>
        <authorList>
            <consortium name="The Broad Institute Genomics Platform"/>
            <consortium name="The Broad Institute Genome Sequencing Center for Infectious Disease"/>
            <person name="Earl A.M."/>
            <person name="Van Tyne D."/>
            <person name="Lebreton F."/>
            <person name="Saavedra J.T."/>
            <person name="Gilmore M.S."/>
            <person name="Manson Mcguire A."/>
            <person name="Clock S."/>
            <person name="Crupain M."/>
            <person name="Rangan U."/>
            <person name="Young S."/>
            <person name="Abouelleil A."/>
            <person name="Cao P."/>
            <person name="Chapman S.B."/>
            <person name="Griggs A."/>
            <person name="Priest M."/>
            <person name="Shea T."/>
            <person name="Wortman J."/>
            <person name="Nusbaum C."/>
            <person name="Birren B."/>
        </authorList>
    </citation>
    <scope>NUCLEOTIDE SEQUENCE [LARGE SCALE GENOMIC DNA]</scope>
    <source>
        <strain evidence="2 3">4EA1</strain>
    </source>
</reference>
<dbReference type="PANTHER" id="PTHR40254:SF1">
    <property type="entry name" value="BLR0577 PROTEIN"/>
    <property type="match status" value="1"/>
</dbReference>
<dbReference type="RefSeq" id="WP_113845812.1">
    <property type="nucleotide sequence ID" value="NZ_LEPB01000004.1"/>
</dbReference>
<organism evidence="2 3">
    <name type="scientific">Enterococcus durans</name>
    <dbReference type="NCBI Taxonomy" id="53345"/>
    <lineage>
        <taxon>Bacteria</taxon>
        <taxon>Bacillati</taxon>
        <taxon>Bacillota</taxon>
        <taxon>Bacilli</taxon>
        <taxon>Lactobacillales</taxon>
        <taxon>Enterococcaceae</taxon>
        <taxon>Enterococcus</taxon>
    </lineage>
</organism>
<evidence type="ECO:0000313" key="3">
    <source>
        <dbReference type="Proteomes" id="UP000252797"/>
    </source>
</evidence>
<evidence type="ECO:0000259" key="1">
    <source>
        <dbReference type="Pfam" id="PF13454"/>
    </source>
</evidence>
<name>A0A367CH82_9ENTE</name>
<accession>A0A367CH82</accession>
<dbReference type="EMBL" id="LEPB01000004">
    <property type="protein sequence ID" value="RCA10973.1"/>
    <property type="molecule type" value="Genomic_DNA"/>
</dbReference>
<dbReference type="AlphaFoldDB" id="A0A367CH82"/>
<dbReference type="Pfam" id="PF13454">
    <property type="entry name" value="NAD_binding_9"/>
    <property type="match status" value="1"/>
</dbReference>
<dbReference type="Proteomes" id="UP000252797">
    <property type="component" value="Unassembled WGS sequence"/>
</dbReference>
<dbReference type="SUPFAM" id="SSF51905">
    <property type="entry name" value="FAD/NAD(P)-binding domain"/>
    <property type="match status" value="1"/>
</dbReference>
<dbReference type="InterPro" id="IPR052189">
    <property type="entry name" value="L-asp_N-monooxygenase_NS-form"/>
</dbReference>